<dbReference type="CDD" id="cd10439">
    <property type="entry name" value="GIY-YIG_COG3410"/>
    <property type="match status" value="1"/>
</dbReference>
<dbReference type="InterPro" id="IPR000305">
    <property type="entry name" value="GIY-YIG_endonuc"/>
</dbReference>
<dbReference type="Proteomes" id="UP000502035">
    <property type="component" value="Chromosome"/>
</dbReference>
<dbReference type="InterPro" id="IPR018647">
    <property type="entry name" value="SLFN_3-like_DNA/RNA_helicase"/>
</dbReference>
<sequence length="570" mass="64736">MTGFRIEEVRFNADQLAAWAPLEPRFRNWPVVYTLDGAGKIYVGESLNVAARFRQHLASPQRSNLTSARVVVDDSFNKSVCLDLESFLIRLFAGDGQFDVLNGNHGITDSDYYRREDYRHTFRDIFDELRERGAFSRPIHEIENTDLFKLSPFKALTQDQAIAVDDILSGLFQDLQTNASSRIVIQGAPGTGKTVVGIFLAKLLMDIKHADVTSPPDSDSLLSEFFVPGYPELLVDFNVAMVVPQQSLRRSIRRVFRKTPGLSPQQVLSPFEVGGATQRFDLLIVDEAHRLNQRAAQAAGPLNKLFADINIKLFGEDDSSITQLDWIDHQSRHQIYLLDGAQAVRPADLPIETTRELVEVVRRSGRHYPLTSQMRVRAGDDYVGYVRGVLEGTTQVRRNFVGYDLRFFDDPEQLREAIIAREEETGLARLLAGFAWPWKGKHDANALDIHVGGLQLRWNATDVDWVNSPTSIDEVGSIHTIQGYDLNYAGVIIGKDLRYDVDTNRIYFDRENYHDPRGTTNNRMRGISYSDDDILQFVRNIYAVLLTRGMLGTYLYVCDGPLREHLRKFF</sequence>
<proteinExistence type="predicted"/>
<organism evidence="2 3">
    <name type="scientific">Nocardioides piscis</name>
    <dbReference type="NCBI Taxonomy" id="2714938"/>
    <lineage>
        <taxon>Bacteria</taxon>
        <taxon>Bacillati</taxon>
        <taxon>Actinomycetota</taxon>
        <taxon>Actinomycetes</taxon>
        <taxon>Propionibacteriales</taxon>
        <taxon>Nocardioidaceae</taxon>
        <taxon>Nocardioides</taxon>
    </lineage>
</organism>
<dbReference type="Gene3D" id="3.40.50.300">
    <property type="entry name" value="P-loop containing nucleotide triphosphate hydrolases"/>
    <property type="match status" value="1"/>
</dbReference>
<keyword evidence="3" id="KW-1185">Reference proteome</keyword>
<dbReference type="KEGG" id="npi:G7071_03230"/>
<protein>
    <submittedName>
        <fullName evidence="2">DUF2075 domain-containing protein</fullName>
    </submittedName>
</protein>
<dbReference type="Pfam" id="PF09848">
    <property type="entry name" value="SLFN-g3_helicase"/>
    <property type="match status" value="1"/>
</dbReference>
<name>A0A6G7YCU5_9ACTN</name>
<evidence type="ECO:0000259" key="1">
    <source>
        <dbReference type="PROSITE" id="PS50164"/>
    </source>
</evidence>
<dbReference type="AlphaFoldDB" id="A0A6G7YCU5"/>
<gene>
    <name evidence="2" type="ORF">G7071_03230</name>
</gene>
<dbReference type="SUPFAM" id="SSF52540">
    <property type="entry name" value="P-loop containing nucleoside triphosphate hydrolases"/>
    <property type="match status" value="1"/>
</dbReference>
<dbReference type="RefSeq" id="WP_166314844.1">
    <property type="nucleotide sequence ID" value="NZ_CP049866.1"/>
</dbReference>
<evidence type="ECO:0000313" key="3">
    <source>
        <dbReference type="Proteomes" id="UP000502035"/>
    </source>
</evidence>
<dbReference type="InterPro" id="IPR027417">
    <property type="entry name" value="P-loop_NTPase"/>
</dbReference>
<dbReference type="EMBL" id="CP049866">
    <property type="protein sequence ID" value="QIK74590.1"/>
    <property type="molecule type" value="Genomic_DNA"/>
</dbReference>
<evidence type="ECO:0000313" key="2">
    <source>
        <dbReference type="EMBL" id="QIK74590.1"/>
    </source>
</evidence>
<reference evidence="2 3" key="1">
    <citation type="submission" date="2020-03" db="EMBL/GenBank/DDBJ databases">
        <title>Nocardioides sp. nov., isolated from fish.</title>
        <authorList>
            <person name="Hyun D.-W."/>
            <person name="Bae J.-W."/>
        </authorList>
    </citation>
    <scope>NUCLEOTIDE SEQUENCE [LARGE SCALE GENOMIC DNA]</scope>
    <source>
        <strain evidence="2 3">HDW12A</strain>
    </source>
</reference>
<accession>A0A6G7YCU5</accession>
<dbReference type="PROSITE" id="PS50164">
    <property type="entry name" value="GIY_YIG"/>
    <property type="match status" value="1"/>
</dbReference>
<feature type="domain" description="GIY-YIG" evidence="1">
    <location>
        <begin position="28"/>
        <end position="100"/>
    </location>
</feature>